<keyword evidence="1" id="KW-0472">Membrane</keyword>
<dbReference type="AlphaFoldDB" id="A0A916XCT8"/>
<name>A0A916XCT8_9BURK</name>
<comment type="caution">
    <text evidence="2">The sequence shown here is derived from an EMBL/GenBank/DDBJ whole genome shotgun (WGS) entry which is preliminary data.</text>
</comment>
<reference evidence="2" key="1">
    <citation type="journal article" date="2014" name="Int. J. Syst. Evol. Microbiol.">
        <title>Complete genome sequence of Corynebacterium casei LMG S-19264T (=DSM 44701T), isolated from a smear-ripened cheese.</title>
        <authorList>
            <consortium name="US DOE Joint Genome Institute (JGI-PGF)"/>
            <person name="Walter F."/>
            <person name="Albersmeier A."/>
            <person name="Kalinowski J."/>
            <person name="Ruckert C."/>
        </authorList>
    </citation>
    <scope>NUCLEOTIDE SEQUENCE</scope>
    <source>
        <strain evidence="2">CGMCC 1.10998</strain>
    </source>
</reference>
<organism evidence="2 3">
    <name type="scientific">Undibacterium terreum</name>
    <dbReference type="NCBI Taxonomy" id="1224302"/>
    <lineage>
        <taxon>Bacteria</taxon>
        <taxon>Pseudomonadati</taxon>
        <taxon>Pseudomonadota</taxon>
        <taxon>Betaproteobacteria</taxon>
        <taxon>Burkholderiales</taxon>
        <taxon>Oxalobacteraceae</taxon>
        <taxon>Undibacterium</taxon>
    </lineage>
</organism>
<dbReference type="EMBL" id="BMED01000001">
    <property type="protein sequence ID" value="GGC64181.1"/>
    <property type="molecule type" value="Genomic_DNA"/>
</dbReference>
<accession>A0A916XCT8</accession>
<keyword evidence="1" id="KW-1133">Transmembrane helix</keyword>
<keyword evidence="3" id="KW-1185">Reference proteome</keyword>
<keyword evidence="1" id="KW-0812">Transmembrane</keyword>
<protein>
    <submittedName>
        <fullName evidence="2">Uncharacterized protein</fullName>
    </submittedName>
</protein>
<dbReference type="Proteomes" id="UP000637423">
    <property type="component" value="Unassembled WGS sequence"/>
</dbReference>
<evidence type="ECO:0000256" key="1">
    <source>
        <dbReference type="SAM" id="Phobius"/>
    </source>
</evidence>
<evidence type="ECO:0000313" key="2">
    <source>
        <dbReference type="EMBL" id="GGC64181.1"/>
    </source>
</evidence>
<sequence length="75" mass="8190">MATPSQDNLATASKNLYLFYRCKKAAQINSVQPFSLPNLNKLPAIFPLTYLAVIVTGTVACALRPAESVTDTFRL</sequence>
<proteinExistence type="predicted"/>
<evidence type="ECO:0000313" key="3">
    <source>
        <dbReference type="Proteomes" id="UP000637423"/>
    </source>
</evidence>
<feature type="transmembrane region" description="Helical" evidence="1">
    <location>
        <begin position="44"/>
        <end position="63"/>
    </location>
</feature>
<reference evidence="2" key="2">
    <citation type="submission" date="2020-09" db="EMBL/GenBank/DDBJ databases">
        <authorList>
            <person name="Sun Q."/>
            <person name="Zhou Y."/>
        </authorList>
    </citation>
    <scope>NUCLEOTIDE SEQUENCE</scope>
    <source>
        <strain evidence="2">CGMCC 1.10998</strain>
    </source>
</reference>
<gene>
    <name evidence="2" type="ORF">GCM10011396_08920</name>
</gene>